<sequence length="50" mass="5839">MKIKLDKADESNAKEIHEMQMVSFKPLFEKYQGYEINHGNEKIMIEVGVP</sequence>
<reference evidence="1 2" key="1">
    <citation type="submission" date="2021-06" db="EMBL/GenBank/DDBJ databases">
        <authorList>
            <person name="Sun Q."/>
            <person name="Li D."/>
        </authorList>
    </citation>
    <scope>NUCLEOTIDE SEQUENCE [LARGE SCALE GENOMIC DNA]</scope>
    <source>
        <strain evidence="1 2">MSJ-5</strain>
    </source>
</reference>
<dbReference type="Proteomes" id="UP000779508">
    <property type="component" value="Unassembled WGS sequence"/>
</dbReference>
<evidence type="ECO:0000313" key="1">
    <source>
        <dbReference type="EMBL" id="MBU5675830.1"/>
    </source>
</evidence>
<comment type="caution">
    <text evidence="1">The sequence shown here is derived from an EMBL/GenBank/DDBJ whole genome shotgun (WGS) entry which is preliminary data.</text>
</comment>
<organism evidence="1 2">
    <name type="scientific">Alkaliphilus flagellatus</name>
    <dbReference type="NCBI Taxonomy" id="2841507"/>
    <lineage>
        <taxon>Bacteria</taxon>
        <taxon>Bacillati</taxon>
        <taxon>Bacillota</taxon>
        <taxon>Clostridia</taxon>
        <taxon>Peptostreptococcales</taxon>
        <taxon>Natronincolaceae</taxon>
        <taxon>Alkaliphilus</taxon>
    </lineage>
</organism>
<name>A0ABS6G009_9FIRM</name>
<keyword evidence="2" id="KW-1185">Reference proteome</keyword>
<proteinExistence type="predicted"/>
<dbReference type="EMBL" id="JAHLQK010000002">
    <property type="protein sequence ID" value="MBU5675830.1"/>
    <property type="molecule type" value="Genomic_DNA"/>
</dbReference>
<dbReference type="RefSeq" id="WP_216415325.1">
    <property type="nucleotide sequence ID" value="NZ_JAHLQK010000002.1"/>
</dbReference>
<accession>A0ABS6G009</accession>
<evidence type="ECO:0000313" key="2">
    <source>
        <dbReference type="Proteomes" id="UP000779508"/>
    </source>
</evidence>
<protein>
    <submittedName>
        <fullName evidence="1">Uncharacterized protein</fullName>
    </submittedName>
</protein>
<gene>
    <name evidence="1" type="ORF">KQI88_05320</name>
</gene>